<dbReference type="Proteomes" id="UP001595973">
    <property type="component" value="Unassembled WGS sequence"/>
</dbReference>
<dbReference type="PANTHER" id="PTHR46797:SF11">
    <property type="entry name" value="HTH-TYPE TRANSCRIPTIONAL REGULATOR PUUR"/>
    <property type="match status" value="1"/>
</dbReference>
<protein>
    <submittedName>
        <fullName evidence="3">Cupin domain-containing protein</fullName>
    </submittedName>
</protein>
<dbReference type="Pfam" id="PF07883">
    <property type="entry name" value="Cupin_2"/>
    <property type="match status" value="1"/>
</dbReference>
<feature type="domain" description="HTH cro/C1-type" evidence="2">
    <location>
        <begin position="12"/>
        <end position="66"/>
    </location>
</feature>
<dbReference type="InterPro" id="IPR050807">
    <property type="entry name" value="TransReg_Diox_bact_type"/>
</dbReference>
<comment type="caution">
    <text evidence="3">The sequence shown here is derived from an EMBL/GenBank/DDBJ whole genome shotgun (WGS) entry which is preliminary data.</text>
</comment>
<dbReference type="PANTHER" id="PTHR46797">
    <property type="entry name" value="HTH-TYPE TRANSCRIPTIONAL REGULATOR"/>
    <property type="match status" value="1"/>
</dbReference>
<dbReference type="PROSITE" id="PS50943">
    <property type="entry name" value="HTH_CROC1"/>
    <property type="match status" value="1"/>
</dbReference>
<keyword evidence="4" id="KW-1185">Reference proteome</keyword>
<evidence type="ECO:0000256" key="1">
    <source>
        <dbReference type="ARBA" id="ARBA00023125"/>
    </source>
</evidence>
<dbReference type="Gene3D" id="1.10.260.40">
    <property type="entry name" value="lambda repressor-like DNA-binding domains"/>
    <property type="match status" value="1"/>
</dbReference>
<dbReference type="EMBL" id="JBHSGI010000002">
    <property type="protein sequence ID" value="MFC4667379.1"/>
    <property type="molecule type" value="Genomic_DNA"/>
</dbReference>
<keyword evidence="1" id="KW-0238">DNA-binding</keyword>
<evidence type="ECO:0000313" key="3">
    <source>
        <dbReference type="EMBL" id="MFC4667379.1"/>
    </source>
</evidence>
<dbReference type="SUPFAM" id="SSF51182">
    <property type="entry name" value="RmlC-like cupins"/>
    <property type="match status" value="1"/>
</dbReference>
<sequence length="194" mass="20745">MRGLPLDIGGRLKAVRETRGLSQRDLAGRAGLTNGAISLIEQNKSSPSVASLKRLLDAIPMTMSEFFSEVETAEVPKYFYSAGEFTELAPQSIGLGNGAKGVSLRQLGDASRHSLMVLHETYPPGADTGPDMLSHESEEAGIVVSGIVEVTVGDQVRVLNPGDGYLFDSRLPHRFRNIGETDCVVVSACTPPTF</sequence>
<name>A0ABV9KBK0_9RHOB</name>
<dbReference type="InterPro" id="IPR014710">
    <property type="entry name" value="RmlC-like_jellyroll"/>
</dbReference>
<reference evidence="4" key="1">
    <citation type="journal article" date="2019" name="Int. J. Syst. Evol. Microbiol.">
        <title>The Global Catalogue of Microorganisms (GCM) 10K type strain sequencing project: providing services to taxonomists for standard genome sequencing and annotation.</title>
        <authorList>
            <consortium name="The Broad Institute Genomics Platform"/>
            <consortium name="The Broad Institute Genome Sequencing Center for Infectious Disease"/>
            <person name="Wu L."/>
            <person name="Ma J."/>
        </authorList>
    </citation>
    <scope>NUCLEOTIDE SEQUENCE [LARGE SCALE GENOMIC DNA]</scope>
    <source>
        <strain evidence="4">CGMCC 4.7283</strain>
    </source>
</reference>
<proteinExistence type="predicted"/>
<dbReference type="InterPro" id="IPR011051">
    <property type="entry name" value="RmlC_Cupin_sf"/>
</dbReference>
<dbReference type="SMART" id="SM00530">
    <property type="entry name" value="HTH_XRE"/>
    <property type="match status" value="1"/>
</dbReference>
<dbReference type="Pfam" id="PF01381">
    <property type="entry name" value="HTH_3"/>
    <property type="match status" value="1"/>
</dbReference>
<accession>A0ABV9KBK0</accession>
<dbReference type="CDD" id="cd00093">
    <property type="entry name" value="HTH_XRE"/>
    <property type="match status" value="1"/>
</dbReference>
<dbReference type="InterPro" id="IPR013096">
    <property type="entry name" value="Cupin_2"/>
</dbReference>
<dbReference type="InterPro" id="IPR001387">
    <property type="entry name" value="Cro/C1-type_HTH"/>
</dbReference>
<dbReference type="Gene3D" id="2.60.120.10">
    <property type="entry name" value="Jelly Rolls"/>
    <property type="match status" value="1"/>
</dbReference>
<dbReference type="CDD" id="cd02209">
    <property type="entry name" value="cupin_XRE_C"/>
    <property type="match status" value="1"/>
</dbReference>
<gene>
    <name evidence="3" type="ORF">ACFO5X_02325</name>
</gene>
<evidence type="ECO:0000259" key="2">
    <source>
        <dbReference type="PROSITE" id="PS50943"/>
    </source>
</evidence>
<dbReference type="SUPFAM" id="SSF47413">
    <property type="entry name" value="lambda repressor-like DNA-binding domains"/>
    <property type="match status" value="1"/>
</dbReference>
<dbReference type="InterPro" id="IPR010982">
    <property type="entry name" value="Lambda_DNA-bd_dom_sf"/>
</dbReference>
<organism evidence="3 4">
    <name type="scientific">Seohaeicola nanhaiensis</name>
    <dbReference type="NCBI Taxonomy" id="1387282"/>
    <lineage>
        <taxon>Bacteria</taxon>
        <taxon>Pseudomonadati</taxon>
        <taxon>Pseudomonadota</taxon>
        <taxon>Alphaproteobacteria</taxon>
        <taxon>Rhodobacterales</taxon>
        <taxon>Roseobacteraceae</taxon>
        <taxon>Seohaeicola</taxon>
    </lineage>
</organism>
<evidence type="ECO:0000313" key="4">
    <source>
        <dbReference type="Proteomes" id="UP001595973"/>
    </source>
</evidence>